<evidence type="ECO:0000259" key="2">
    <source>
        <dbReference type="Pfam" id="PF07715"/>
    </source>
</evidence>
<keyword evidence="1" id="KW-0998">Cell outer membrane</keyword>
<evidence type="ECO:0000256" key="1">
    <source>
        <dbReference type="PROSITE-ProRule" id="PRU01360"/>
    </source>
</evidence>
<keyword evidence="1" id="KW-1134">Transmembrane beta strand</keyword>
<dbReference type="SUPFAM" id="SSF56935">
    <property type="entry name" value="Porins"/>
    <property type="match status" value="1"/>
</dbReference>
<keyword evidence="4" id="KW-1185">Reference proteome</keyword>
<dbReference type="InterPro" id="IPR039426">
    <property type="entry name" value="TonB-dep_rcpt-like"/>
</dbReference>
<dbReference type="InterPro" id="IPR023997">
    <property type="entry name" value="TonB-dep_OMP_SusC/RagA_CS"/>
</dbReference>
<gene>
    <name evidence="3" type="ORF">GCM10023173_07700</name>
</gene>
<feature type="domain" description="TonB-dependent receptor plug" evidence="2">
    <location>
        <begin position="2"/>
        <end position="45"/>
    </location>
</feature>
<dbReference type="PROSITE" id="PS52016">
    <property type="entry name" value="TONB_DEPENDENT_REC_3"/>
    <property type="match status" value="1"/>
</dbReference>
<organism evidence="3 4">
    <name type="scientific">Sphingobacterium thermophilum</name>
    <dbReference type="NCBI Taxonomy" id="768534"/>
    <lineage>
        <taxon>Bacteria</taxon>
        <taxon>Pseudomonadati</taxon>
        <taxon>Bacteroidota</taxon>
        <taxon>Sphingobacteriia</taxon>
        <taxon>Sphingobacteriales</taxon>
        <taxon>Sphingobacteriaceae</taxon>
        <taxon>Sphingobacterium</taxon>
    </lineage>
</organism>
<proteinExistence type="inferred from homology"/>
<dbReference type="InterPro" id="IPR012910">
    <property type="entry name" value="Plug_dom"/>
</dbReference>
<dbReference type="Proteomes" id="UP001500394">
    <property type="component" value="Unassembled WGS sequence"/>
</dbReference>
<dbReference type="NCBIfam" id="TIGR04057">
    <property type="entry name" value="SusC_RagA_signa"/>
    <property type="match status" value="1"/>
</dbReference>
<keyword evidence="1" id="KW-0472">Membrane</keyword>
<accession>A0ABP8QXZ6</accession>
<keyword evidence="1" id="KW-0812">Transmembrane</keyword>
<dbReference type="EMBL" id="BAABGR010000006">
    <property type="protein sequence ID" value="GAA4512892.1"/>
    <property type="molecule type" value="Genomic_DNA"/>
</dbReference>
<dbReference type="Gene3D" id="2.170.130.10">
    <property type="entry name" value="TonB-dependent receptor, plug domain"/>
    <property type="match status" value="1"/>
</dbReference>
<keyword evidence="1" id="KW-0813">Transport</keyword>
<comment type="subcellular location">
    <subcellularLocation>
        <location evidence="1">Cell outer membrane</location>
        <topology evidence="1">Multi-pass membrane protein</topology>
    </subcellularLocation>
</comment>
<reference evidence="4" key="1">
    <citation type="journal article" date="2019" name="Int. J. Syst. Evol. Microbiol.">
        <title>The Global Catalogue of Microorganisms (GCM) 10K type strain sequencing project: providing services to taxonomists for standard genome sequencing and annotation.</title>
        <authorList>
            <consortium name="The Broad Institute Genomics Platform"/>
            <consortium name="The Broad Institute Genome Sequencing Center for Infectious Disease"/>
            <person name="Wu L."/>
            <person name="Ma J."/>
        </authorList>
    </citation>
    <scope>NUCLEOTIDE SEQUENCE [LARGE SCALE GENOMIC DNA]</scope>
    <source>
        <strain evidence="4">JCM 17858</strain>
    </source>
</reference>
<name>A0ABP8QXZ6_9SPHI</name>
<dbReference type="InterPro" id="IPR037066">
    <property type="entry name" value="Plug_dom_sf"/>
</dbReference>
<sequence>MILIDGFEATTDNLARLQPDDIESFSILKDASATVLYGARGANGIIMVNTKAGKEGPVKLSVRLDANTSMPTRIVEMLDGVSYMKLYNQARITRDPLLGNFYSEQKIQSTLNGENAMI</sequence>
<evidence type="ECO:0000313" key="3">
    <source>
        <dbReference type="EMBL" id="GAA4512892.1"/>
    </source>
</evidence>
<dbReference type="Pfam" id="PF07715">
    <property type="entry name" value="Plug"/>
    <property type="match status" value="1"/>
</dbReference>
<comment type="caution">
    <text evidence="3">The sequence shown here is derived from an EMBL/GenBank/DDBJ whole genome shotgun (WGS) entry which is preliminary data.</text>
</comment>
<comment type="similarity">
    <text evidence="1">Belongs to the TonB-dependent receptor family.</text>
</comment>
<protein>
    <recommendedName>
        <fullName evidence="2">TonB-dependent receptor plug domain-containing protein</fullName>
    </recommendedName>
</protein>
<evidence type="ECO:0000313" key="4">
    <source>
        <dbReference type="Proteomes" id="UP001500394"/>
    </source>
</evidence>